<comment type="caution">
    <text evidence="4">The sequence shown here is derived from an EMBL/GenBank/DDBJ whole genome shotgun (WGS) entry which is preliminary data.</text>
</comment>
<dbReference type="Gene3D" id="3.40.50.1110">
    <property type="entry name" value="SGNH hydrolase"/>
    <property type="match status" value="2"/>
</dbReference>
<feature type="signal peptide" evidence="2">
    <location>
        <begin position="1"/>
        <end position="19"/>
    </location>
</feature>
<dbReference type="RefSeq" id="WP_005939090.1">
    <property type="nucleotide sequence ID" value="NZ_KB890375.1"/>
</dbReference>
<dbReference type="Pfam" id="PF03629">
    <property type="entry name" value="SASA"/>
    <property type="match status" value="2"/>
</dbReference>
<dbReference type="Gene3D" id="2.60.120.260">
    <property type="entry name" value="Galactose-binding domain-like"/>
    <property type="match status" value="1"/>
</dbReference>
<accession>U6RHG1</accession>
<dbReference type="AlphaFoldDB" id="U6RHG1"/>
<dbReference type="PANTHER" id="PTHR22901">
    <property type="entry name" value="SIALATE O-ACETYLESTERASE"/>
    <property type="match status" value="1"/>
</dbReference>
<dbReference type="SUPFAM" id="SSF49785">
    <property type="entry name" value="Galactose-binding domain-like"/>
    <property type="match status" value="1"/>
</dbReference>
<dbReference type="PANTHER" id="PTHR22901:SF0">
    <property type="entry name" value="SIALATE O-ACETYLESTERASE"/>
    <property type="match status" value="1"/>
</dbReference>
<dbReference type="OrthoDB" id="9816001at2"/>
<dbReference type="GeneID" id="60062535"/>
<dbReference type="InterPro" id="IPR008979">
    <property type="entry name" value="Galactose-bd-like_sf"/>
</dbReference>
<evidence type="ECO:0000256" key="2">
    <source>
        <dbReference type="SAM" id="SignalP"/>
    </source>
</evidence>
<dbReference type="Proteomes" id="UP000017831">
    <property type="component" value="Unassembled WGS sequence"/>
</dbReference>
<name>U6RHG1_9BACT</name>
<keyword evidence="5" id="KW-1185">Reference proteome</keyword>
<dbReference type="PATRIC" id="fig|1121098.3.peg.1493"/>
<feature type="domain" description="Sialate O-acetylesterase" evidence="3">
    <location>
        <begin position="104"/>
        <end position="210"/>
    </location>
</feature>
<keyword evidence="2" id="KW-0732">Signal</keyword>
<dbReference type="GO" id="GO:0001681">
    <property type="term" value="F:sialate O-acetylesterase activity"/>
    <property type="evidence" value="ECO:0007669"/>
    <property type="project" value="InterPro"/>
</dbReference>
<feature type="domain" description="Sialate O-acetylesterase" evidence="3">
    <location>
        <begin position="423"/>
        <end position="537"/>
    </location>
</feature>
<evidence type="ECO:0000259" key="3">
    <source>
        <dbReference type="Pfam" id="PF03629"/>
    </source>
</evidence>
<dbReference type="InterPro" id="IPR039329">
    <property type="entry name" value="SIAE"/>
</dbReference>
<feature type="chain" id="PRO_5004676402" description="Sialate O-acetylesterase domain-containing protein" evidence="2">
    <location>
        <begin position="20"/>
        <end position="651"/>
    </location>
</feature>
<evidence type="ECO:0000256" key="1">
    <source>
        <dbReference type="ARBA" id="ARBA00022801"/>
    </source>
</evidence>
<dbReference type="EMBL" id="AQHY01000019">
    <property type="protein sequence ID" value="EOA55492.1"/>
    <property type="molecule type" value="Genomic_DNA"/>
</dbReference>
<reference evidence="4 5" key="1">
    <citation type="submission" date="2013-04" db="EMBL/GenBank/DDBJ databases">
        <title>The Genome Sequence of Bacteroides massiliensis DSM 17679.</title>
        <authorList>
            <consortium name="The Broad Institute Genomics Platform"/>
            <person name="Earl A."/>
            <person name="Ward D."/>
            <person name="Feldgarden M."/>
            <person name="Gevers D."/>
            <person name="Martens E."/>
            <person name="Fenner L."/>
            <person name="Roux V."/>
            <person name="Mallet M.N."/>
            <person name="Raoult D."/>
            <person name="Walker B."/>
            <person name="Young S."/>
            <person name="Zeng Q."/>
            <person name="Gargeya S."/>
            <person name="Fitzgerald M."/>
            <person name="Haas B."/>
            <person name="Abouelleil A."/>
            <person name="Allen A.W."/>
            <person name="Alvarado L."/>
            <person name="Arachchi H.M."/>
            <person name="Berlin A.M."/>
            <person name="Chapman S.B."/>
            <person name="Gainer-Dewar J."/>
            <person name="Goldberg J."/>
            <person name="Griggs A."/>
            <person name="Gujja S."/>
            <person name="Hansen M."/>
            <person name="Howarth C."/>
            <person name="Imamovic A."/>
            <person name="Ireland A."/>
            <person name="Larimer J."/>
            <person name="McCowan C."/>
            <person name="Murphy C."/>
            <person name="Pearson M."/>
            <person name="Poon T.W."/>
            <person name="Priest M."/>
            <person name="Roberts A."/>
            <person name="Saif S."/>
            <person name="Shea T."/>
            <person name="Sisk P."/>
            <person name="Sykes S."/>
            <person name="Wortman J."/>
            <person name="Nusbaum C."/>
            <person name="Birren B."/>
        </authorList>
    </citation>
    <scope>NUCLEOTIDE SEQUENCE [LARGE SCALE GENOMIC DNA]</scope>
    <source>
        <strain evidence="5">B84634 / Timone 84634 / DSM 17679 / JCM 13223</strain>
    </source>
</reference>
<dbReference type="GO" id="GO:0005975">
    <property type="term" value="P:carbohydrate metabolic process"/>
    <property type="evidence" value="ECO:0007669"/>
    <property type="project" value="TreeGrafter"/>
</dbReference>
<evidence type="ECO:0000313" key="5">
    <source>
        <dbReference type="Proteomes" id="UP000017831"/>
    </source>
</evidence>
<protein>
    <recommendedName>
        <fullName evidence="3">Sialate O-acetylesterase domain-containing protein</fullName>
    </recommendedName>
</protein>
<organism evidence="4 5">
    <name type="scientific">Phocaeicola massiliensis B84634 = Timone 84634 = DSM 17679 = JCM 13223</name>
    <dbReference type="NCBI Taxonomy" id="1121098"/>
    <lineage>
        <taxon>Bacteria</taxon>
        <taxon>Pseudomonadati</taxon>
        <taxon>Bacteroidota</taxon>
        <taxon>Bacteroidia</taxon>
        <taxon>Bacteroidales</taxon>
        <taxon>Bacteroidaceae</taxon>
        <taxon>Phocaeicola</taxon>
    </lineage>
</organism>
<dbReference type="InterPro" id="IPR005181">
    <property type="entry name" value="SASA"/>
</dbReference>
<evidence type="ECO:0000313" key="4">
    <source>
        <dbReference type="EMBL" id="EOA55492.1"/>
    </source>
</evidence>
<dbReference type="HOGENOM" id="CLU_015150_2_0_10"/>
<sequence>MKKLMITLGMFATFCTTEAKVTLPALFTDNMVLQQKSDIILRGHSTNRKEVMVITGWDKHIYMAQTDKQGNWKTEISTPSAGGPYEISFCDGEELTLHNIMIGELWLCSGQSNMEMPVGDWGKVLNYENEIREATYPDIRLFKVKKETSLTPKEDLSPTQGEWQECTPQSVNSFSAVGYFFARQLQQKLKTPIGVIDCSWGGTPAEAWTSYNGLKHLQEFEHEMDMLESLGFQPEKIDAEYAKKREAWYQSLYEHDMGWCDNHQVWAEPDYSDENWKEMNLPGSWESNGIKDFDGVMWFRKTVDIPRTWYRKPITINLGKISDEDIVYYNGVEIGRGSNRDAVRRYTVPKKLVKRGKAVLTIRVTNYAGEGGLIGKPENMTMTVKGKDPVTLAGNWKYLSGFSLAGIEPLPPSPKTNPQYPTTLFNAMVHPITKIPIRGVIWYQGEANVGRADEYADLFMSLISDWRDKWKQPDMPFYFVQLANFLKKEEIQPDSEWAALREAQSKALYLNNTGMAVTTDLGEANNIHPKNKQEVGLRLSQLALKQTYKKKRMPQSPLFKSYRIEGNTIRIGFDNPGKGFMKPDTIKGFIIAGADHIFYPATVTIQKKEIIVESPDVPHPVAVRYNWADNPDGNLYGLSGLPTAPFRTDNW</sequence>
<dbReference type="SUPFAM" id="SSF52266">
    <property type="entry name" value="SGNH hydrolase"/>
    <property type="match status" value="1"/>
</dbReference>
<keyword evidence="1" id="KW-0378">Hydrolase</keyword>
<gene>
    <name evidence="4" type="ORF">HMPREF1534_01477</name>
</gene>
<proteinExistence type="predicted"/>
<dbReference type="eggNOG" id="COG3250">
    <property type="taxonomic scope" value="Bacteria"/>
</dbReference>
<dbReference type="STRING" id="1121098.HMPREF1534_01477"/>
<dbReference type="InterPro" id="IPR036514">
    <property type="entry name" value="SGNH_hydro_sf"/>
</dbReference>